<evidence type="ECO:0000313" key="2">
    <source>
        <dbReference type="Proteomes" id="UP000219327"/>
    </source>
</evidence>
<comment type="caution">
    <text evidence="1">The sequence shown here is derived from an EMBL/GenBank/DDBJ whole genome shotgun (WGS) entry which is preliminary data.</text>
</comment>
<reference evidence="1 2" key="1">
    <citation type="submission" date="2017-08" db="EMBL/GenBank/DDBJ databases">
        <title>Fine stratification of microbial communities through a metagenomic profile of the photic zone.</title>
        <authorList>
            <person name="Haro-Moreno J.M."/>
            <person name="Lopez-Perez M."/>
            <person name="De La Torre J."/>
            <person name="Picazo A."/>
            <person name="Camacho A."/>
            <person name="Rodriguez-Valera F."/>
        </authorList>
    </citation>
    <scope>NUCLEOTIDE SEQUENCE [LARGE SCALE GENOMIC DNA]</scope>
    <source>
        <strain evidence="1">MED-G24</strain>
    </source>
</reference>
<sequence>MTTAVYLTVAVMEDVVAAEQAIDNYLERYYSLPAAAMRKVQACCGGPLPQILAFVRGFVQQGAQHIVLRIVGDYEETLARIAAQRDELGSK</sequence>
<gene>
    <name evidence="1" type="ORF">CNE99_03990</name>
</gene>
<accession>A0A2A5WUX2</accession>
<dbReference type="Proteomes" id="UP000219327">
    <property type="component" value="Unassembled WGS sequence"/>
</dbReference>
<dbReference type="AlphaFoldDB" id="A0A2A5WUX2"/>
<evidence type="ECO:0000313" key="1">
    <source>
        <dbReference type="EMBL" id="PDH40231.1"/>
    </source>
</evidence>
<protein>
    <submittedName>
        <fullName evidence="1">Uncharacterized protein</fullName>
    </submittedName>
</protein>
<dbReference type="EMBL" id="NTKD01000014">
    <property type="protein sequence ID" value="PDH40231.1"/>
    <property type="molecule type" value="Genomic_DNA"/>
</dbReference>
<proteinExistence type="predicted"/>
<organism evidence="1 2">
    <name type="scientific">OM182 bacterium MED-G24</name>
    <dbReference type="NCBI Taxonomy" id="1986255"/>
    <lineage>
        <taxon>Bacteria</taxon>
        <taxon>Pseudomonadati</taxon>
        <taxon>Pseudomonadota</taxon>
        <taxon>Gammaproteobacteria</taxon>
        <taxon>OMG group</taxon>
        <taxon>OM182 clade</taxon>
    </lineage>
</organism>
<name>A0A2A5WUX2_9GAMM</name>